<dbReference type="InterPro" id="IPR052527">
    <property type="entry name" value="Metal_cation-efflux_comp"/>
</dbReference>
<evidence type="ECO:0000256" key="4">
    <source>
        <dbReference type="ARBA" id="ARBA00023136"/>
    </source>
</evidence>
<keyword evidence="2 5" id="KW-0812">Transmembrane</keyword>
<feature type="transmembrane region" description="Helical" evidence="5">
    <location>
        <begin position="39"/>
        <end position="56"/>
    </location>
</feature>
<feature type="transmembrane region" description="Helical" evidence="5">
    <location>
        <begin position="68"/>
        <end position="89"/>
    </location>
</feature>
<dbReference type="GO" id="GO:0004671">
    <property type="term" value="F:protein C-terminal S-isoprenylcysteine carboxyl O-methyltransferase activity"/>
    <property type="evidence" value="ECO:0007669"/>
    <property type="project" value="InterPro"/>
</dbReference>
<dbReference type="PROSITE" id="PS50244">
    <property type="entry name" value="S5A_REDUCTASE"/>
    <property type="match status" value="1"/>
</dbReference>
<reference evidence="6 7" key="1">
    <citation type="submission" date="2016-10" db="EMBL/GenBank/DDBJ databases">
        <authorList>
            <person name="de Groot N.N."/>
        </authorList>
    </citation>
    <scope>NUCLEOTIDE SEQUENCE [LARGE SCALE GENOMIC DNA]</scope>
    <source>
        <strain evidence="6 7">DSM 26000</strain>
    </source>
</reference>
<dbReference type="InterPro" id="IPR007269">
    <property type="entry name" value="ICMT_MeTrfase"/>
</dbReference>
<dbReference type="PANTHER" id="PTHR43847:SF1">
    <property type="entry name" value="BLL3993 PROTEIN"/>
    <property type="match status" value="1"/>
</dbReference>
<proteinExistence type="predicted"/>
<feature type="transmembrane region" description="Helical" evidence="5">
    <location>
        <begin position="121"/>
        <end position="154"/>
    </location>
</feature>
<evidence type="ECO:0000313" key="7">
    <source>
        <dbReference type="Proteomes" id="UP000198931"/>
    </source>
</evidence>
<comment type="subcellular location">
    <subcellularLocation>
        <location evidence="1">Membrane</location>
        <topology evidence="1">Multi-pass membrane protein</topology>
    </subcellularLocation>
</comment>
<keyword evidence="4 5" id="KW-0472">Membrane</keyword>
<evidence type="ECO:0000256" key="5">
    <source>
        <dbReference type="SAM" id="Phobius"/>
    </source>
</evidence>
<protein>
    <submittedName>
        <fullName evidence="6">Protein-S-isoprenylcysteine O-methyltransferase Ste14</fullName>
    </submittedName>
</protein>
<dbReference type="GO" id="GO:0016020">
    <property type="term" value="C:membrane"/>
    <property type="evidence" value="ECO:0007669"/>
    <property type="project" value="UniProtKB-SubCell"/>
</dbReference>
<sequence>MGTATTIIMFIWALSEVFLLLKMRSGSRAENSKDKKSLSYLWIVIGFSIFFGIFIAKASHFPFYSNEIFQIIGLAFLMLGVIFRLVVVYNLGKYFTVDVTIVKDHKLITDGFYKYIRHPSYSFSLLTFVGLALVLNNWIAAIVLLIPVFSMFLWRIKIEEKVLTEQFGSEYTDYMKRTKKLIPFIY</sequence>
<dbReference type="Pfam" id="PF04140">
    <property type="entry name" value="ICMT"/>
    <property type="match status" value="1"/>
</dbReference>
<organism evidence="6 7">
    <name type="scientific">Halpernia frigidisoli</name>
    <dbReference type="NCBI Taxonomy" id="1125876"/>
    <lineage>
        <taxon>Bacteria</taxon>
        <taxon>Pseudomonadati</taxon>
        <taxon>Bacteroidota</taxon>
        <taxon>Flavobacteriia</taxon>
        <taxon>Flavobacteriales</taxon>
        <taxon>Weeksellaceae</taxon>
        <taxon>Chryseobacterium group</taxon>
        <taxon>Halpernia</taxon>
    </lineage>
</organism>
<keyword evidence="6" id="KW-0489">Methyltransferase</keyword>
<evidence type="ECO:0000256" key="2">
    <source>
        <dbReference type="ARBA" id="ARBA00022692"/>
    </source>
</evidence>
<dbReference type="Gene3D" id="1.20.120.1630">
    <property type="match status" value="1"/>
</dbReference>
<evidence type="ECO:0000256" key="1">
    <source>
        <dbReference type="ARBA" id="ARBA00004141"/>
    </source>
</evidence>
<keyword evidence="3 5" id="KW-1133">Transmembrane helix</keyword>
<dbReference type="PANTHER" id="PTHR43847">
    <property type="entry name" value="BLL3993 PROTEIN"/>
    <property type="match status" value="1"/>
</dbReference>
<accession>A0A1I3GZ65</accession>
<dbReference type="EMBL" id="FOQT01000003">
    <property type="protein sequence ID" value="SFI28607.1"/>
    <property type="molecule type" value="Genomic_DNA"/>
</dbReference>
<name>A0A1I3GZ65_9FLAO</name>
<dbReference type="GO" id="GO:0032259">
    <property type="term" value="P:methylation"/>
    <property type="evidence" value="ECO:0007669"/>
    <property type="project" value="UniProtKB-KW"/>
</dbReference>
<gene>
    <name evidence="6" type="ORF">SAMN05443292_2100</name>
</gene>
<dbReference type="Proteomes" id="UP000198931">
    <property type="component" value="Unassembled WGS sequence"/>
</dbReference>
<evidence type="ECO:0000313" key="6">
    <source>
        <dbReference type="EMBL" id="SFI28607.1"/>
    </source>
</evidence>
<dbReference type="RefSeq" id="WP_233741944.1">
    <property type="nucleotide sequence ID" value="NZ_FOQT01000003.1"/>
</dbReference>
<keyword evidence="7" id="KW-1185">Reference proteome</keyword>
<dbReference type="AlphaFoldDB" id="A0A1I3GZ65"/>
<dbReference type="STRING" id="1125876.SAMN05443292_2100"/>
<evidence type="ECO:0000256" key="3">
    <source>
        <dbReference type="ARBA" id="ARBA00022989"/>
    </source>
</evidence>
<keyword evidence="6" id="KW-0808">Transferase</keyword>